<sequence>MDLEAMIDTLHTQGWCVWDDFLSTAEVTALHQCLPSEWSQAGIGRQDDHALVHTVRSDKIHWLSENMGQPVQDYLEKMEMIRQAANRYLYLGLFEYESHFAKYEPGDFYLKHRDSFRGRANRKLTTVFYLNDCDWQASDGGELVIYQDDDSFLTRLTPKGGRLVVFLSEDFPHEVLPANRQRFSIAGWFRLNGVSHGTLDIAL</sequence>
<dbReference type="InterPro" id="IPR006620">
    <property type="entry name" value="Pro_4_hyd_alph"/>
</dbReference>
<dbReference type="OrthoDB" id="9783171at2"/>
<dbReference type="Proteomes" id="UP000027192">
    <property type="component" value="Unassembled WGS sequence"/>
</dbReference>
<comment type="cofactor">
    <cofactor evidence="1">
        <name>L-ascorbate</name>
        <dbReference type="ChEBI" id="CHEBI:38290"/>
    </cofactor>
</comment>
<dbReference type="AlphaFoldDB" id="A0A066RXZ5"/>
<gene>
    <name evidence="8" type="ORF">EA58_07065</name>
</gene>
<dbReference type="SMART" id="SM00702">
    <property type="entry name" value="P4Hc"/>
    <property type="match status" value="1"/>
</dbReference>
<feature type="domain" description="Fe2OG dioxygenase" evidence="7">
    <location>
        <begin position="93"/>
        <end position="191"/>
    </location>
</feature>
<dbReference type="GO" id="GO:0031543">
    <property type="term" value="F:peptidyl-proline dioxygenase activity"/>
    <property type="evidence" value="ECO:0007669"/>
    <property type="project" value="TreeGrafter"/>
</dbReference>
<evidence type="ECO:0000256" key="1">
    <source>
        <dbReference type="ARBA" id="ARBA00001961"/>
    </source>
</evidence>
<dbReference type="InterPro" id="IPR044862">
    <property type="entry name" value="Pro_4_hyd_alph_FE2OG_OXY"/>
</dbReference>
<keyword evidence="9" id="KW-1185">Reference proteome</keyword>
<proteinExistence type="predicted"/>
<accession>A0A066RXZ5</accession>
<keyword evidence="2" id="KW-0479">Metal-binding</keyword>
<dbReference type="Pfam" id="PF13640">
    <property type="entry name" value="2OG-FeII_Oxy_3"/>
    <property type="match status" value="1"/>
</dbReference>
<evidence type="ECO:0000256" key="5">
    <source>
        <dbReference type="ARBA" id="ARBA00023002"/>
    </source>
</evidence>
<evidence type="ECO:0000256" key="4">
    <source>
        <dbReference type="ARBA" id="ARBA00022964"/>
    </source>
</evidence>
<dbReference type="Gene3D" id="2.60.120.620">
    <property type="entry name" value="q2cbj1_9rhob like domain"/>
    <property type="match status" value="1"/>
</dbReference>
<evidence type="ECO:0000313" key="8">
    <source>
        <dbReference type="EMBL" id="KDM92243.1"/>
    </source>
</evidence>
<evidence type="ECO:0000313" key="9">
    <source>
        <dbReference type="Proteomes" id="UP000027192"/>
    </source>
</evidence>
<dbReference type="EMBL" id="JMIB01000010">
    <property type="protein sequence ID" value="KDM92243.1"/>
    <property type="molecule type" value="Genomic_DNA"/>
</dbReference>
<protein>
    <submittedName>
        <fullName evidence="8">2OG-Fe(II) oxygenase superfamily protein</fullName>
    </submittedName>
</protein>
<dbReference type="GO" id="GO:0008198">
    <property type="term" value="F:ferrous iron binding"/>
    <property type="evidence" value="ECO:0007669"/>
    <property type="project" value="TreeGrafter"/>
</dbReference>
<dbReference type="STRING" id="1654360.EA58_07065"/>
<dbReference type="PANTHER" id="PTHR12907:SF26">
    <property type="entry name" value="HIF PROLYL HYDROXYLASE, ISOFORM C"/>
    <property type="match status" value="1"/>
</dbReference>
<reference evidence="8 9" key="1">
    <citation type="submission" date="2014-04" db="EMBL/GenBank/DDBJ databases">
        <title>Draft genome sequence of Photobacterium halotolerans S2753: a solonamide, ngercheumicin and holomycin producer.</title>
        <authorList>
            <person name="Machado H.R."/>
            <person name="Gram L."/>
        </authorList>
    </citation>
    <scope>NUCLEOTIDE SEQUENCE [LARGE SCALE GENOMIC DNA]</scope>
    <source>
        <strain evidence="8 9">S2753</strain>
    </source>
</reference>
<organism evidence="8 9">
    <name type="scientific">Photobacterium galatheae</name>
    <dbReference type="NCBI Taxonomy" id="1654360"/>
    <lineage>
        <taxon>Bacteria</taxon>
        <taxon>Pseudomonadati</taxon>
        <taxon>Pseudomonadota</taxon>
        <taxon>Gammaproteobacteria</taxon>
        <taxon>Vibrionales</taxon>
        <taxon>Vibrionaceae</taxon>
        <taxon>Photobacterium</taxon>
    </lineage>
</organism>
<evidence type="ECO:0000256" key="3">
    <source>
        <dbReference type="ARBA" id="ARBA00022896"/>
    </source>
</evidence>
<comment type="caution">
    <text evidence="8">The sequence shown here is derived from an EMBL/GenBank/DDBJ whole genome shotgun (WGS) entry which is preliminary data.</text>
</comment>
<name>A0A066RXZ5_9GAMM</name>
<evidence type="ECO:0000259" key="7">
    <source>
        <dbReference type="PROSITE" id="PS51471"/>
    </source>
</evidence>
<dbReference type="GO" id="GO:0031418">
    <property type="term" value="F:L-ascorbic acid binding"/>
    <property type="evidence" value="ECO:0007669"/>
    <property type="project" value="UniProtKB-KW"/>
</dbReference>
<dbReference type="GO" id="GO:0071456">
    <property type="term" value="P:cellular response to hypoxia"/>
    <property type="evidence" value="ECO:0007669"/>
    <property type="project" value="TreeGrafter"/>
</dbReference>
<dbReference type="RefSeq" id="WP_036750644.1">
    <property type="nucleotide sequence ID" value="NZ_JAGSGC010000012.1"/>
</dbReference>
<evidence type="ECO:0000256" key="2">
    <source>
        <dbReference type="ARBA" id="ARBA00022723"/>
    </source>
</evidence>
<keyword evidence="4" id="KW-0223">Dioxygenase</keyword>
<evidence type="ECO:0000256" key="6">
    <source>
        <dbReference type="ARBA" id="ARBA00023004"/>
    </source>
</evidence>
<keyword evidence="5" id="KW-0560">Oxidoreductase</keyword>
<dbReference type="InterPro" id="IPR005123">
    <property type="entry name" value="Oxoglu/Fe-dep_dioxygenase_dom"/>
</dbReference>
<keyword evidence="6" id="KW-0408">Iron</keyword>
<dbReference type="PROSITE" id="PS51471">
    <property type="entry name" value="FE2OG_OXY"/>
    <property type="match status" value="1"/>
</dbReference>
<dbReference type="PANTHER" id="PTHR12907">
    <property type="entry name" value="EGL NINE HOMOLOG-RELATED"/>
    <property type="match status" value="1"/>
</dbReference>
<dbReference type="InterPro" id="IPR051559">
    <property type="entry name" value="HIF_prolyl_hydroxylases"/>
</dbReference>
<keyword evidence="3" id="KW-0847">Vitamin C</keyword>